<dbReference type="PANTHER" id="PTHR14269">
    <property type="entry name" value="CDP-DIACYLGLYCEROL--GLYCEROL-3-PHOSPHATE 3-PHOSPHATIDYLTRANSFERASE-RELATED"/>
    <property type="match status" value="1"/>
</dbReference>
<keyword evidence="7" id="KW-0443">Lipid metabolism</keyword>
<dbReference type="AlphaFoldDB" id="A0AAE3HJ22"/>
<sequence length="179" mass="20273">MTLPNLLSLLRLLLCAPLLYLAYSDHPHVFLGLLLFAFLLDALDGMIARWMHQLSSFGALLDSWADFTLYMTLGLGAWWLWPEIIEREFVYVGLILGSIVVPPLVGLIKFRQITSYHTWLTKLAVILTVPGIPLLFLEIMVWPFHVAAFVCLLAAIEEIAITLAAKRPPADIRSFWQVK</sequence>
<evidence type="ECO:0000256" key="6">
    <source>
        <dbReference type="ARBA" id="ARBA00022989"/>
    </source>
</evidence>
<dbReference type="GO" id="GO:0008444">
    <property type="term" value="F:CDP-diacylglycerol-glycerol-3-phosphate 3-phosphatidyltransferase activity"/>
    <property type="evidence" value="ECO:0007669"/>
    <property type="project" value="UniProtKB-EC"/>
</dbReference>
<evidence type="ECO:0000256" key="1">
    <source>
        <dbReference type="ARBA" id="ARBA00004141"/>
    </source>
</evidence>
<evidence type="ECO:0000256" key="10">
    <source>
        <dbReference type="ARBA" id="ARBA00023264"/>
    </source>
</evidence>
<comment type="caution">
    <text evidence="13">The sequence shown here is derived from an EMBL/GenBank/DDBJ whole genome shotgun (WGS) entry which is preliminary data.</text>
</comment>
<evidence type="ECO:0000256" key="5">
    <source>
        <dbReference type="ARBA" id="ARBA00022692"/>
    </source>
</evidence>
<feature type="transmembrane region" description="Helical" evidence="12">
    <location>
        <begin position="119"/>
        <end position="136"/>
    </location>
</feature>
<dbReference type="Pfam" id="PF01066">
    <property type="entry name" value="CDP-OH_P_transf"/>
    <property type="match status" value="1"/>
</dbReference>
<dbReference type="Gene3D" id="1.20.120.1760">
    <property type="match status" value="1"/>
</dbReference>
<evidence type="ECO:0000256" key="9">
    <source>
        <dbReference type="ARBA" id="ARBA00023209"/>
    </source>
</evidence>
<dbReference type="Proteomes" id="UP001204445">
    <property type="component" value="Unassembled WGS sequence"/>
</dbReference>
<dbReference type="GO" id="GO:0016020">
    <property type="term" value="C:membrane"/>
    <property type="evidence" value="ECO:0007669"/>
    <property type="project" value="UniProtKB-SubCell"/>
</dbReference>
<name>A0AAE3HJ22_9GAMM</name>
<comment type="subcellular location">
    <subcellularLocation>
        <location evidence="1">Membrane</location>
        <topology evidence="1">Multi-pass membrane protein</topology>
    </subcellularLocation>
</comment>
<feature type="transmembrane region" description="Helical" evidence="12">
    <location>
        <begin position="142"/>
        <end position="165"/>
    </location>
</feature>
<proteinExistence type="inferred from homology"/>
<gene>
    <name evidence="13" type="ORF">J2T55_001309</name>
</gene>
<evidence type="ECO:0000313" key="14">
    <source>
        <dbReference type="Proteomes" id="UP001204445"/>
    </source>
</evidence>
<keyword evidence="9" id="KW-0594">Phospholipid biosynthesis</keyword>
<dbReference type="PROSITE" id="PS00379">
    <property type="entry name" value="CDP_ALCOHOL_P_TRANSF"/>
    <property type="match status" value="1"/>
</dbReference>
<dbReference type="GO" id="GO:0008654">
    <property type="term" value="P:phospholipid biosynthetic process"/>
    <property type="evidence" value="ECO:0007669"/>
    <property type="project" value="UniProtKB-KW"/>
</dbReference>
<evidence type="ECO:0000256" key="2">
    <source>
        <dbReference type="ARBA" id="ARBA00010441"/>
    </source>
</evidence>
<dbReference type="InterPro" id="IPR043130">
    <property type="entry name" value="CDP-OH_PTrfase_TM_dom"/>
</dbReference>
<reference evidence="13" key="1">
    <citation type="submission" date="2022-08" db="EMBL/GenBank/DDBJ databases">
        <title>Genomic Encyclopedia of Type Strains, Phase III (KMG-III): the genomes of soil and plant-associated and newly described type strains.</title>
        <authorList>
            <person name="Whitman W."/>
        </authorList>
    </citation>
    <scope>NUCLEOTIDE SEQUENCE</scope>
    <source>
        <strain evidence="13">HMT 1</strain>
    </source>
</reference>
<dbReference type="RefSeq" id="WP_259054945.1">
    <property type="nucleotide sequence ID" value="NZ_JANUCT010000007.1"/>
</dbReference>
<protein>
    <submittedName>
        <fullName evidence="13">CDP-diacylglycerol--glycerol-3-phosphate 3-phosphatidyltransferase</fullName>
        <ecNumber evidence="13">2.7.8.5</ecNumber>
    </submittedName>
</protein>
<dbReference type="InterPro" id="IPR000462">
    <property type="entry name" value="CDP-OH_P_trans"/>
</dbReference>
<feature type="transmembrane region" description="Helical" evidence="12">
    <location>
        <begin position="64"/>
        <end position="82"/>
    </location>
</feature>
<evidence type="ECO:0000256" key="4">
    <source>
        <dbReference type="ARBA" id="ARBA00022679"/>
    </source>
</evidence>
<keyword evidence="4 11" id="KW-0808">Transferase</keyword>
<comment type="similarity">
    <text evidence="2 11">Belongs to the CDP-alcohol phosphatidyltransferase class-I family.</text>
</comment>
<feature type="transmembrane region" description="Helical" evidence="12">
    <location>
        <begin position="34"/>
        <end position="52"/>
    </location>
</feature>
<evidence type="ECO:0000256" key="11">
    <source>
        <dbReference type="RuleBase" id="RU003750"/>
    </source>
</evidence>
<keyword evidence="10" id="KW-1208">Phospholipid metabolism</keyword>
<evidence type="ECO:0000256" key="7">
    <source>
        <dbReference type="ARBA" id="ARBA00023098"/>
    </source>
</evidence>
<evidence type="ECO:0000256" key="8">
    <source>
        <dbReference type="ARBA" id="ARBA00023136"/>
    </source>
</evidence>
<keyword evidence="8 12" id="KW-0472">Membrane</keyword>
<keyword evidence="6 12" id="KW-1133">Transmembrane helix</keyword>
<dbReference type="EC" id="2.7.8.5" evidence="13"/>
<keyword evidence="5 12" id="KW-0812">Transmembrane</keyword>
<dbReference type="EMBL" id="JANUCT010000007">
    <property type="protein sequence ID" value="MCS3903289.1"/>
    <property type="molecule type" value="Genomic_DNA"/>
</dbReference>
<dbReference type="InterPro" id="IPR050324">
    <property type="entry name" value="CDP-alcohol_PTase-I"/>
</dbReference>
<dbReference type="InterPro" id="IPR048254">
    <property type="entry name" value="CDP_ALCOHOL_P_TRANSF_CS"/>
</dbReference>
<evidence type="ECO:0000256" key="12">
    <source>
        <dbReference type="SAM" id="Phobius"/>
    </source>
</evidence>
<evidence type="ECO:0000313" key="13">
    <source>
        <dbReference type="EMBL" id="MCS3903289.1"/>
    </source>
</evidence>
<accession>A0AAE3HJ22</accession>
<organism evidence="13 14">
    <name type="scientific">Methylohalomonas lacus</name>
    <dbReference type="NCBI Taxonomy" id="398773"/>
    <lineage>
        <taxon>Bacteria</taxon>
        <taxon>Pseudomonadati</taxon>
        <taxon>Pseudomonadota</taxon>
        <taxon>Gammaproteobacteria</taxon>
        <taxon>Methylohalomonadales</taxon>
        <taxon>Methylohalomonadaceae</taxon>
        <taxon>Methylohalomonas</taxon>
    </lineage>
</organism>
<keyword evidence="3" id="KW-0444">Lipid biosynthesis</keyword>
<feature type="transmembrane region" description="Helical" evidence="12">
    <location>
        <begin position="88"/>
        <end position="107"/>
    </location>
</feature>
<keyword evidence="14" id="KW-1185">Reference proteome</keyword>
<evidence type="ECO:0000256" key="3">
    <source>
        <dbReference type="ARBA" id="ARBA00022516"/>
    </source>
</evidence>